<accession>A8NEB5</accession>
<protein>
    <submittedName>
        <fullName evidence="3">Uncharacterized protein</fullName>
    </submittedName>
</protein>
<feature type="region of interest" description="Disordered" evidence="2">
    <location>
        <begin position="1"/>
        <end position="272"/>
    </location>
</feature>
<dbReference type="GeneID" id="6009470"/>
<evidence type="ECO:0000313" key="4">
    <source>
        <dbReference type="Proteomes" id="UP000001861"/>
    </source>
</evidence>
<comment type="caution">
    <text evidence="3">The sequence shown here is derived from an EMBL/GenBank/DDBJ whole genome shotgun (WGS) entry which is preliminary data.</text>
</comment>
<sequence>MATSSAGFQLRTLVEEETPSHYFDDDSSDDAPMVGGFNTKPTGRAGKPSSTSSARNAKNRSVLLRGTSLRVISDRKDLPSGQSSPSNWDPPPSDDSFTGLGKGSHFSSLPKPEPPPNYFSRRDVSDLAPDIGDPEAPEPSGSSNSSSPIISSSKRLPPSPSEASHGSHPRHPSNAVPGSSLQSWSSLRARVSTPTRSTIPGSFISDSEGSDYCHINDPDPPKTKYSDNMTKRLTELAAQRRREIQAAQQRKASGSRGSTPSNNDDKRKRAPEPDAALKEEYEHALDALESTQEERDQLVAEKAQLEQQVRLLKQQINDFSVVVEDHEKDKVHLRRQVKQLRHVVQTQYEEPMVLHDQLDQAHYKLRKAERRNRYVDDTDRWKADAKYRKKQKDVGALVFGFSYAPDEHKDDILRERKGAQGLVAKSVTEVTSMMNQFNHDIFQTSAHLSKFITNRGSRYASVSTGVNDRARKVLGVRAVETILTNIPTTAMLNPLLIQIVLQIFLVFWCNSIIEAWYPKQATFAEFLVDVCSKLKVGGKLSNYIAMGASPYPSLSDSHNICGAKTTITQIHTRDSVNMFSDWAQDIIDDLHEILSVFGWAIAGYQADALGRRGPDEARNSLVSLVKVAYDLRTAMAEISTSGDVDLAIISCDTPFNSAVMEDEFEDKRKSVVKKRSVEPDDSDDELEFMGNRTKGFVERVVGTTGIGLQKEVMKPHNLLGVMKRDIEMVLKPRVVLEQSLLEALDTV</sequence>
<dbReference type="InParanoid" id="A8NEB5"/>
<dbReference type="Proteomes" id="UP000001861">
    <property type="component" value="Unassembled WGS sequence"/>
</dbReference>
<name>A8NEB5_COPC7</name>
<proteinExistence type="predicted"/>
<keyword evidence="4" id="KW-1185">Reference proteome</keyword>
<dbReference type="AlphaFoldDB" id="A8NEB5"/>
<dbReference type="RefSeq" id="XP_001832979.1">
    <property type="nucleotide sequence ID" value="XM_001832927.1"/>
</dbReference>
<dbReference type="KEGG" id="cci:CC1G_01041"/>
<gene>
    <name evidence="3" type="ORF">CC1G_01041</name>
</gene>
<evidence type="ECO:0000256" key="2">
    <source>
        <dbReference type="SAM" id="MobiDB-lite"/>
    </source>
</evidence>
<feature type="coiled-coil region" evidence="1">
    <location>
        <begin position="274"/>
        <end position="343"/>
    </location>
</feature>
<evidence type="ECO:0000256" key="1">
    <source>
        <dbReference type="SAM" id="Coils"/>
    </source>
</evidence>
<feature type="compositionally biased region" description="Polar residues" evidence="2">
    <location>
        <begin position="176"/>
        <end position="207"/>
    </location>
</feature>
<feature type="compositionally biased region" description="Low complexity" evidence="2">
    <location>
        <begin position="138"/>
        <end position="156"/>
    </location>
</feature>
<reference evidence="3 4" key="1">
    <citation type="journal article" date="2010" name="Proc. Natl. Acad. Sci. U.S.A.">
        <title>Insights into evolution of multicellular fungi from the assembled chromosomes of the mushroom Coprinopsis cinerea (Coprinus cinereus).</title>
        <authorList>
            <person name="Stajich J.E."/>
            <person name="Wilke S.K."/>
            <person name="Ahren D."/>
            <person name="Au C.H."/>
            <person name="Birren B.W."/>
            <person name="Borodovsky M."/>
            <person name="Burns C."/>
            <person name="Canback B."/>
            <person name="Casselton L.A."/>
            <person name="Cheng C.K."/>
            <person name="Deng J."/>
            <person name="Dietrich F.S."/>
            <person name="Fargo D.C."/>
            <person name="Farman M.L."/>
            <person name="Gathman A.C."/>
            <person name="Goldberg J."/>
            <person name="Guigo R."/>
            <person name="Hoegger P.J."/>
            <person name="Hooker J.B."/>
            <person name="Huggins A."/>
            <person name="James T.Y."/>
            <person name="Kamada T."/>
            <person name="Kilaru S."/>
            <person name="Kodira C."/>
            <person name="Kues U."/>
            <person name="Kupfer D."/>
            <person name="Kwan H.S."/>
            <person name="Lomsadze A."/>
            <person name="Li W."/>
            <person name="Lilly W.W."/>
            <person name="Ma L.J."/>
            <person name="Mackey A.J."/>
            <person name="Manning G."/>
            <person name="Martin F."/>
            <person name="Muraguchi H."/>
            <person name="Natvig D.O."/>
            <person name="Palmerini H."/>
            <person name="Ramesh M.A."/>
            <person name="Rehmeyer C.J."/>
            <person name="Roe B.A."/>
            <person name="Shenoy N."/>
            <person name="Stanke M."/>
            <person name="Ter-Hovhannisyan V."/>
            <person name="Tunlid A."/>
            <person name="Velagapudi R."/>
            <person name="Vision T.J."/>
            <person name="Zeng Q."/>
            <person name="Zolan M.E."/>
            <person name="Pukkila P.J."/>
        </authorList>
    </citation>
    <scope>NUCLEOTIDE SEQUENCE [LARGE SCALE GENOMIC DNA]</scope>
    <source>
        <strain evidence="4">Okayama-7 / 130 / ATCC MYA-4618 / FGSC 9003</strain>
    </source>
</reference>
<dbReference type="EMBL" id="AACS02000002">
    <property type="protein sequence ID" value="EAU88668.1"/>
    <property type="molecule type" value="Genomic_DNA"/>
</dbReference>
<feature type="compositionally biased region" description="Basic and acidic residues" evidence="2">
    <location>
        <begin position="263"/>
        <end position="272"/>
    </location>
</feature>
<dbReference type="OrthoDB" id="3065671at2759"/>
<feature type="compositionally biased region" description="Polar residues" evidence="2">
    <location>
        <begin position="251"/>
        <end position="262"/>
    </location>
</feature>
<organism evidence="3 4">
    <name type="scientific">Coprinopsis cinerea (strain Okayama-7 / 130 / ATCC MYA-4618 / FGSC 9003)</name>
    <name type="common">Inky cap fungus</name>
    <name type="synonym">Hormographiella aspergillata</name>
    <dbReference type="NCBI Taxonomy" id="240176"/>
    <lineage>
        <taxon>Eukaryota</taxon>
        <taxon>Fungi</taxon>
        <taxon>Dikarya</taxon>
        <taxon>Basidiomycota</taxon>
        <taxon>Agaricomycotina</taxon>
        <taxon>Agaricomycetes</taxon>
        <taxon>Agaricomycetidae</taxon>
        <taxon>Agaricales</taxon>
        <taxon>Agaricineae</taxon>
        <taxon>Psathyrellaceae</taxon>
        <taxon>Coprinopsis</taxon>
    </lineage>
</organism>
<feature type="compositionally biased region" description="Basic and acidic residues" evidence="2">
    <location>
        <begin position="214"/>
        <end position="244"/>
    </location>
</feature>
<evidence type="ECO:0000313" key="3">
    <source>
        <dbReference type="EMBL" id="EAU88668.1"/>
    </source>
</evidence>
<dbReference type="VEuPathDB" id="FungiDB:CC1G_01041"/>
<dbReference type="OMA" id="DHRTESQ"/>
<keyword evidence="1" id="KW-0175">Coiled coil</keyword>